<keyword evidence="1" id="KW-0812">Transmembrane</keyword>
<comment type="caution">
    <text evidence="2">The sequence shown here is derived from an EMBL/GenBank/DDBJ whole genome shotgun (WGS) entry which is preliminary data.</text>
</comment>
<proteinExistence type="predicted"/>
<feature type="transmembrane region" description="Helical" evidence="1">
    <location>
        <begin position="165"/>
        <end position="186"/>
    </location>
</feature>
<feature type="transmembrane region" description="Helical" evidence="1">
    <location>
        <begin position="18"/>
        <end position="40"/>
    </location>
</feature>
<feature type="transmembrane region" description="Helical" evidence="1">
    <location>
        <begin position="130"/>
        <end position="153"/>
    </location>
</feature>
<organism evidence="2 3">
    <name type="scientific">Actinoallomurus iriomotensis</name>
    <dbReference type="NCBI Taxonomy" id="478107"/>
    <lineage>
        <taxon>Bacteria</taxon>
        <taxon>Bacillati</taxon>
        <taxon>Actinomycetota</taxon>
        <taxon>Actinomycetes</taxon>
        <taxon>Streptosporangiales</taxon>
        <taxon>Thermomonosporaceae</taxon>
        <taxon>Actinoallomurus</taxon>
    </lineage>
</organism>
<evidence type="ECO:0000256" key="1">
    <source>
        <dbReference type="SAM" id="Phobius"/>
    </source>
</evidence>
<dbReference type="RefSeq" id="WP_285583129.1">
    <property type="nucleotide sequence ID" value="NZ_BSTK01000020.1"/>
</dbReference>
<evidence type="ECO:0000313" key="3">
    <source>
        <dbReference type="Proteomes" id="UP001165074"/>
    </source>
</evidence>
<protein>
    <recommendedName>
        <fullName evidence="4">DUF998 domain-containing protein</fullName>
    </recommendedName>
</protein>
<feature type="transmembrane region" description="Helical" evidence="1">
    <location>
        <begin position="192"/>
        <end position="211"/>
    </location>
</feature>
<keyword evidence="1" id="KW-1133">Transmembrane helix</keyword>
<feature type="transmembrane region" description="Helical" evidence="1">
    <location>
        <begin position="60"/>
        <end position="82"/>
    </location>
</feature>
<feature type="transmembrane region" description="Helical" evidence="1">
    <location>
        <begin position="94"/>
        <end position="110"/>
    </location>
</feature>
<evidence type="ECO:0000313" key="2">
    <source>
        <dbReference type="EMBL" id="GLY91516.1"/>
    </source>
</evidence>
<dbReference type="Proteomes" id="UP001165074">
    <property type="component" value="Unassembled WGS sequence"/>
</dbReference>
<dbReference type="AlphaFoldDB" id="A0A9W6SDC1"/>
<reference evidence="2" key="1">
    <citation type="submission" date="2023-03" db="EMBL/GenBank/DDBJ databases">
        <title>Actinoallomurus iriomotensis NBRC 103684.</title>
        <authorList>
            <person name="Ichikawa N."/>
            <person name="Sato H."/>
            <person name="Tonouchi N."/>
        </authorList>
    </citation>
    <scope>NUCLEOTIDE SEQUENCE</scope>
    <source>
        <strain evidence="2">NBRC 103684</strain>
    </source>
</reference>
<evidence type="ECO:0008006" key="4">
    <source>
        <dbReference type="Google" id="ProtNLM"/>
    </source>
</evidence>
<dbReference type="Pfam" id="PF06197">
    <property type="entry name" value="DUF998"/>
    <property type="match status" value="1"/>
</dbReference>
<dbReference type="EMBL" id="BSTK01000020">
    <property type="protein sequence ID" value="GLY91516.1"/>
    <property type="molecule type" value="Genomic_DNA"/>
</dbReference>
<keyword evidence="3" id="KW-1185">Reference proteome</keyword>
<keyword evidence="1" id="KW-0472">Membrane</keyword>
<accession>A0A9W6SDC1</accession>
<sequence length="220" mass="22921">MAEATGRAPGAVAGSTRALLTCGIVAGPLYIVMVVLQMATRAGFDISRHSASMLSNGDRGWIQIATFAVSGLLFVTYAIGLYRVPDPGRWGPPLVGVFGAGMVAAAVFSADPADGFPPGTPTGPPTTMSWHGTLHLLVAGIAFLALICACFVFARRFAVAGRRSWAALSALTGAIFLAAWISVFAFQAARAANVAFAVAMGLILAWTSLLATHQRRRADR</sequence>
<dbReference type="InterPro" id="IPR009339">
    <property type="entry name" value="DUF998"/>
</dbReference>
<name>A0A9W6SDC1_9ACTN</name>
<gene>
    <name evidence="2" type="ORF">Airi02_094440</name>
</gene>